<dbReference type="AlphaFoldDB" id="A0A7U2I4Q8"/>
<keyword evidence="2" id="KW-1185">Reference proteome</keyword>
<reference evidence="2" key="1">
    <citation type="journal article" date="2021" name="BMC Genomics">
        <title>Chromosome-level genome assembly and manually-curated proteome of model necrotroph Parastagonospora nodorum Sn15 reveals a genome-wide trove of candidate effector homologs, and redundancy of virulence-related functions within an accessory chromosome.</title>
        <authorList>
            <person name="Bertazzoni S."/>
            <person name="Jones D.A.B."/>
            <person name="Phan H.T."/>
            <person name="Tan K.-C."/>
            <person name="Hane J.K."/>
        </authorList>
    </citation>
    <scope>NUCLEOTIDE SEQUENCE [LARGE SCALE GENOMIC DNA]</scope>
    <source>
        <strain evidence="2">SN15 / ATCC MYA-4574 / FGSC 10173)</strain>
    </source>
</reference>
<sequence>MSTPSLLVVHIAHQTYLSTERPIPERQGARRLTLCIAFLLLLPRLPRSTRRLLVQDKRYTTGTNGIPCSREYDNVIAQKLSRLHHLGSVHINLRIYLRLSRCH</sequence>
<gene>
    <name evidence="1" type="ORF">JI435_304800</name>
</gene>
<organism evidence="1 2">
    <name type="scientific">Phaeosphaeria nodorum (strain SN15 / ATCC MYA-4574 / FGSC 10173)</name>
    <name type="common">Glume blotch fungus</name>
    <name type="synonym">Parastagonospora nodorum</name>
    <dbReference type="NCBI Taxonomy" id="321614"/>
    <lineage>
        <taxon>Eukaryota</taxon>
        <taxon>Fungi</taxon>
        <taxon>Dikarya</taxon>
        <taxon>Ascomycota</taxon>
        <taxon>Pezizomycotina</taxon>
        <taxon>Dothideomycetes</taxon>
        <taxon>Pleosporomycetidae</taxon>
        <taxon>Pleosporales</taxon>
        <taxon>Pleosporineae</taxon>
        <taxon>Phaeosphaeriaceae</taxon>
        <taxon>Parastagonospora</taxon>
    </lineage>
</organism>
<protein>
    <submittedName>
        <fullName evidence="1">Uncharacterized protein</fullName>
    </submittedName>
</protein>
<evidence type="ECO:0000313" key="2">
    <source>
        <dbReference type="Proteomes" id="UP000663193"/>
    </source>
</evidence>
<name>A0A7U2I4Q8_PHANO</name>
<dbReference type="EMBL" id="CP069031">
    <property type="protein sequence ID" value="QRC99342.1"/>
    <property type="molecule type" value="Genomic_DNA"/>
</dbReference>
<dbReference type="VEuPathDB" id="FungiDB:JI435_304800"/>
<evidence type="ECO:0000313" key="1">
    <source>
        <dbReference type="EMBL" id="QRC99342.1"/>
    </source>
</evidence>
<dbReference type="Proteomes" id="UP000663193">
    <property type="component" value="Chromosome 9"/>
</dbReference>
<proteinExistence type="predicted"/>
<accession>A0A7U2I4Q8</accession>